<evidence type="ECO:0000256" key="1">
    <source>
        <dbReference type="ARBA" id="ARBA00043985"/>
    </source>
</evidence>
<accession>A0A9Q4B033</accession>
<dbReference type="Pfam" id="PF04012">
    <property type="entry name" value="PspA_IM30"/>
    <property type="match status" value="1"/>
</dbReference>
<sequence length="218" mass="26046">MANIFTRIFDSIESDIHSLLDKKEENNPIQALNHYLRQSEKETEKVRKLIERQRQLKEEFTVERKEADEMADKRKHQAEIAEKAGEKELAEFALNEYEEYAARAERLTLNEVEAMKQLESLEKRYEEMQHKLKDMRLKRMELMGKENVARARYEMNKLTGSSADKSYLKFSEMERYIENLESKVTNDYHHHTLDSKIARLEKEMADNKNKDEKNEKVI</sequence>
<keyword evidence="2" id="KW-0175">Coiled coil</keyword>
<comment type="similarity">
    <text evidence="1">Belongs to the PspA/Vipp/IM30 family.</text>
</comment>
<proteinExistence type="inferred from homology"/>
<dbReference type="PANTHER" id="PTHR31088:SF6">
    <property type="entry name" value="PHAGE SHOCK PROTEIN A"/>
    <property type="match status" value="1"/>
</dbReference>
<dbReference type="EMBL" id="JABXYM010000001">
    <property type="protein sequence ID" value="MCR6095651.1"/>
    <property type="molecule type" value="Genomic_DNA"/>
</dbReference>
<evidence type="ECO:0000313" key="4">
    <source>
        <dbReference type="Proteomes" id="UP001057753"/>
    </source>
</evidence>
<reference evidence="3" key="1">
    <citation type="submission" date="2020-06" db="EMBL/GenBank/DDBJ databases">
        <title>Insight into the genomes of haloalkaliphilic bacilli from Kenyan soda lakes.</title>
        <authorList>
            <person name="Mwirichia R."/>
            <person name="Villamizar G.C."/>
            <person name="Poehlein A."/>
            <person name="Mugweru J."/>
            <person name="Kipnyargis A."/>
            <person name="Kiplimo D."/>
            <person name="Orwa P."/>
            <person name="Daniel R."/>
        </authorList>
    </citation>
    <scope>NUCLEOTIDE SEQUENCE</scope>
    <source>
        <strain evidence="3">B1096_S55</strain>
    </source>
</reference>
<comment type="caution">
    <text evidence="3">The sequence shown here is derived from an EMBL/GenBank/DDBJ whole genome shotgun (WGS) entry which is preliminary data.</text>
</comment>
<dbReference type="InterPro" id="IPR007157">
    <property type="entry name" value="PspA_VIPP1"/>
</dbReference>
<organism evidence="3 4">
    <name type="scientific">Salipaludibacillus agaradhaerens</name>
    <name type="common">Bacillus agaradhaerens</name>
    <dbReference type="NCBI Taxonomy" id="76935"/>
    <lineage>
        <taxon>Bacteria</taxon>
        <taxon>Bacillati</taxon>
        <taxon>Bacillota</taxon>
        <taxon>Bacilli</taxon>
        <taxon>Bacillales</taxon>
        <taxon>Bacillaceae</taxon>
    </lineage>
</organism>
<protein>
    <submittedName>
        <fullName evidence="3">PspA/IM30 family protein</fullName>
    </submittedName>
</protein>
<name>A0A9Q4B033_SALAG</name>
<gene>
    <name evidence="3" type="ORF">HXA33_03770</name>
</gene>
<dbReference type="Proteomes" id="UP001057753">
    <property type="component" value="Unassembled WGS sequence"/>
</dbReference>
<keyword evidence="4" id="KW-1185">Reference proteome</keyword>
<evidence type="ECO:0000256" key="2">
    <source>
        <dbReference type="SAM" id="Coils"/>
    </source>
</evidence>
<dbReference type="AlphaFoldDB" id="A0A9Q4B033"/>
<evidence type="ECO:0000313" key="3">
    <source>
        <dbReference type="EMBL" id="MCR6095651.1"/>
    </source>
</evidence>
<dbReference type="RefSeq" id="WP_257820407.1">
    <property type="nucleotide sequence ID" value="NZ_JABXYM010000001.1"/>
</dbReference>
<feature type="coiled-coil region" evidence="2">
    <location>
        <begin position="32"/>
        <end position="145"/>
    </location>
</feature>
<dbReference type="PANTHER" id="PTHR31088">
    <property type="entry name" value="MEMBRANE-ASSOCIATED PROTEIN VIPP1, CHLOROPLASTIC"/>
    <property type="match status" value="1"/>
</dbReference>